<dbReference type="InterPro" id="IPR000184">
    <property type="entry name" value="Bac_surfAg_D15"/>
</dbReference>
<dbReference type="InterPro" id="IPR011659">
    <property type="entry name" value="WD40"/>
</dbReference>
<keyword evidence="5" id="KW-0732">Signal</keyword>
<dbReference type="PANTHER" id="PTHR36842:SF1">
    <property type="entry name" value="PROTEIN TOLB"/>
    <property type="match status" value="1"/>
</dbReference>
<evidence type="ECO:0000256" key="1">
    <source>
        <dbReference type="ARBA" id="ARBA00004370"/>
    </source>
</evidence>
<dbReference type="SUPFAM" id="SSF69304">
    <property type="entry name" value="Tricorn protease N-terminal domain"/>
    <property type="match status" value="1"/>
</dbReference>
<dbReference type="InterPro" id="IPR011042">
    <property type="entry name" value="6-blade_b-propeller_TolB-like"/>
</dbReference>
<evidence type="ECO:0000256" key="4">
    <source>
        <dbReference type="SAM" id="MobiDB-lite"/>
    </source>
</evidence>
<feature type="non-terminal residue" evidence="7">
    <location>
        <position position="1103"/>
    </location>
</feature>
<evidence type="ECO:0000256" key="2">
    <source>
        <dbReference type="ARBA" id="ARBA00009820"/>
    </source>
</evidence>
<feature type="compositionally biased region" description="Low complexity" evidence="4">
    <location>
        <begin position="727"/>
        <end position="745"/>
    </location>
</feature>
<dbReference type="Pfam" id="PF01103">
    <property type="entry name" value="Omp85"/>
    <property type="match status" value="1"/>
</dbReference>
<feature type="region of interest" description="Disordered" evidence="4">
    <location>
        <begin position="723"/>
        <end position="752"/>
    </location>
</feature>
<comment type="subcellular location">
    <subcellularLocation>
        <location evidence="1">Membrane</location>
    </subcellularLocation>
</comment>
<evidence type="ECO:0000256" key="3">
    <source>
        <dbReference type="ARBA" id="ARBA00023136"/>
    </source>
</evidence>
<name>A0A956LX18_UNCEI</name>
<reference evidence="7" key="2">
    <citation type="journal article" date="2021" name="Microbiome">
        <title>Successional dynamics and alternative stable states in a saline activated sludge microbial community over 9 years.</title>
        <authorList>
            <person name="Wang Y."/>
            <person name="Ye J."/>
            <person name="Ju F."/>
            <person name="Liu L."/>
            <person name="Boyd J.A."/>
            <person name="Deng Y."/>
            <person name="Parks D.H."/>
            <person name="Jiang X."/>
            <person name="Yin X."/>
            <person name="Woodcroft B.J."/>
            <person name="Tyson G.W."/>
            <person name="Hugenholtz P."/>
            <person name="Polz M.F."/>
            <person name="Zhang T."/>
        </authorList>
    </citation>
    <scope>NUCLEOTIDE SEQUENCE</scope>
    <source>
        <strain evidence="7">HKST-UBA01</strain>
    </source>
</reference>
<feature type="region of interest" description="Disordered" evidence="4">
    <location>
        <begin position="628"/>
        <end position="667"/>
    </location>
</feature>
<dbReference type="AlphaFoldDB" id="A0A956LX18"/>
<organism evidence="7 8">
    <name type="scientific">Eiseniibacteriota bacterium</name>
    <dbReference type="NCBI Taxonomy" id="2212470"/>
    <lineage>
        <taxon>Bacteria</taxon>
        <taxon>Candidatus Eiseniibacteriota</taxon>
    </lineage>
</organism>
<evidence type="ECO:0000313" key="7">
    <source>
        <dbReference type="EMBL" id="MCA9727320.1"/>
    </source>
</evidence>
<feature type="chain" id="PRO_5037055629" evidence="5">
    <location>
        <begin position="26"/>
        <end position="1103"/>
    </location>
</feature>
<dbReference type="GO" id="GO:0019867">
    <property type="term" value="C:outer membrane"/>
    <property type="evidence" value="ECO:0007669"/>
    <property type="project" value="InterPro"/>
</dbReference>
<gene>
    <name evidence="7" type="ORF">KC729_06525</name>
</gene>
<accession>A0A956LX18</accession>
<feature type="domain" description="Bacterial surface antigen (D15)" evidence="6">
    <location>
        <begin position="872"/>
        <end position="1103"/>
    </location>
</feature>
<keyword evidence="3" id="KW-0472">Membrane</keyword>
<protein>
    <submittedName>
        <fullName evidence="7">PD40 domain-containing protein</fullName>
    </submittedName>
</protein>
<reference evidence="7" key="1">
    <citation type="submission" date="2020-04" db="EMBL/GenBank/DDBJ databases">
        <authorList>
            <person name="Zhang T."/>
        </authorList>
    </citation>
    <scope>NUCLEOTIDE SEQUENCE</scope>
    <source>
        <strain evidence="7">HKST-UBA01</strain>
    </source>
</reference>
<dbReference type="Gene3D" id="2.120.10.30">
    <property type="entry name" value="TolB, C-terminal domain"/>
    <property type="match status" value="2"/>
</dbReference>
<dbReference type="Proteomes" id="UP000697710">
    <property type="component" value="Unassembled WGS sequence"/>
</dbReference>
<dbReference type="EMBL" id="JAGQHR010000144">
    <property type="protein sequence ID" value="MCA9727320.1"/>
    <property type="molecule type" value="Genomic_DNA"/>
</dbReference>
<comment type="caution">
    <text evidence="7">The sequence shown here is derived from an EMBL/GenBank/DDBJ whole genome shotgun (WGS) entry which is preliminary data.</text>
</comment>
<proteinExistence type="inferred from homology"/>
<sequence length="1103" mass="121619">MHKGLSRALLALALFLPLVAGSASAQYFGQNKVQYEAHEWSIIKTEHFHVYFHEGERRVALDAARMAERAYTRLSTLLDHEIAEPVPIILSASHAEFQQSNVSSGLIGEGTGGFTEFLKRRVNMPVTGDYDEVDHVLTHELVHAFQIDLLTVGGSGLGGGVRWAPPLWVMEGMAEYLSLGEVDELTQQWLRDGALEGYLLPVTIMDRVADIRVYRFGQAIMAYFGASFGDEKIGVWFKKLAATRSLDRSFEEVAGVTFEKFSDNWVQAMRETYLPEIAEHDQPDEFAVALTHSEDELANSNLSPALSADGKHMVFFSDRSLYNDLYLASAIDGQVEGRLVKGERSPDFESLRYFRSTADWSPDGNQICFVALSQGKDAIYVQHVKDRKIERKLRFDLDGIVSPSFSPDGEWIVFAGTDDGSSNLYRVRVDGSEREQLTDDRYLVREPRYSPDGNRIVFVTDRGPGTDFDRLLFSKPVLATYEIATGDLRVLPGQAGRDISPHYFPDGRHLLFISDRTGIPNLFIRDLETAEDRQITDILTGISGIIPTSSAVSLARSGERLVFNAFRRGSFDIFAIKDPLSLWDTGRPWIAEEAAELATVYEDPTAEVWLELPDGTVITQPIVPEEEDVAGLESGPAGAGSRDALPVEAADRDADTPDSADAMPADAGADVAPARTGIWLDLAPPIDLAAVDSADGAPTAATVVDTMEAPAVDLLESQTWLASVETSGESGSADSAAGSGPAGSDSTDETPTSYTDAEIAARLDSLWARVQGVDGTGLDVQTPDSLRTPSRRAEEEVPELAVQEVFAENRDLPDPASFKVERYRPRFSADYVTANGFFADNVGLAAQSLLQFSDILGNQIILVGANVYGSLQDSDLFLGYTNLRRRTNWSVSAFQYRNDFYIFTAQETDDFVTQIYRGANLTLQRPFNRFRRAEFSFSGLAVSEDVYRGGFYNPDGDLVVAESGTRFYVEPGVALVHDNTLYGYTGPISGGRDRVSLDVAAGDLEFRSWIGDVRRYYNLRQQYALALRVLGATSDGRDPQYFRIGGPYTLRGYDYGQFRGTKLAMANVEFRFPLIEQLRLGWPLPLALQGVRGALFFDVGGAW</sequence>
<dbReference type="Pfam" id="PF07676">
    <property type="entry name" value="PD40"/>
    <property type="match status" value="5"/>
</dbReference>
<feature type="signal peptide" evidence="5">
    <location>
        <begin position="1"/>
        <end position="25"/>
    </location>
</feature>
<dbReference type="Gene3D" id="2.40.160.50">
    <property type="entry name" value="membrane protein fhac: a member of the omp85/tpsb transporter family"/>
    <property type="match status" value="1"/>
</dbReference>
<comment type="similarity">
    <text evidence="2">Belongs to the TolB family.</text>
</comment>
<evidence type="ECO:0000259" key="6">
    <source>
        <dbReference type="Pfam" id="PF01103"/>
    </source>
</evidence>
<evidence type="ECO:0000256" key="5">
    <source>
        <dbReference type="SAM" id="SignalP"/>
    </source>
</evidence>
<evidence type="ECO:0000313" key="8">
    <source>
        <dbReference type="Proteomes" id="UP000697710"/>
    </source>
</evidence>
<dbReference type="PANTHER" id="PTHR36842">
    <property type="entry name" value="PROTEIN TOLB HOMOLOG"/>
    <property type="match status" value="1"/>
</dbReference>